<dbReference type="GO" id="GO:0006235">
    <property type="term" value="P:dTTP biosynthetic process"/>
    <property type="evidence" value="ECO:0007669"/>
    <property type="project" value="UniProtKB-UniRule"/>
</dbReference>
<dbReference type="PROSITE" id="PS00091">
    <property type="entry name" value="THYMIDYLATE_SYNTHASE"/>
    <property type="match status" value="1"/>
</dbReference>
<dbReference type="Gene3D" id="3.30.572.10">
    <property type="entry name" value="Thymidylate synthase/dCMP hydroxymethylase domain"/>
    <property type="match status" value="1"/>
</dbReference>
<keyword evidence="4 6" id="KW-0808">Transferase</keyword>
<dbReference type="InterPro" id="IPR045097">
    <property type="entry name" value="Thymidate_synth/dCMP_Mease"/>
</dbReference>
<dbReference type="EMBL" id="AZDL01000020">
    <property type="protein sequence ID" value="KRK92703.1"/>
    <property type="molecule type" value="Genomic_DNA"/>
</dbReference>
<dbReference type="HAMAP" id="MF_00008">
    <property type="entry name" value="Thymidy_synth_bact"/>
    <property type="match status" value="1"/>
</dbReference>
<comment type="caution">
    <text evidence="6">Lacks conserved residue(s) required for the propagation of feature annotation.</text>
</comment>
<organism evidence="9 10">
    <name type="scientific">Latilactobacillus curvatus JCM 1096 = DSM 20019</name>
    <dbReference type="NCBI Taxonomy" id="1293592"/>
    <lineage>
        <taxon>Bacteria</taxon>
        <taxon>Bacillati</taxon>
        <taxon>Bacillota</taxon>
        <taxon>Bacilli</taxon>
        <taxon>Lactobacillales</taxon>
        <taxon>Lactobacillaceae</taxon>
        <taxon>Latilactobacillus</taxon>
    </lineage>
</organism>
<dbReference type="Proteomes" id="UP000050828">
    <property type="component" value="Unassembled WGS sequence"/>
</dbReference>
<evidence type="ECO:0000313" key="9">
    <source>
        <dbReference type="EMBL" id="KRK92703.1"/>
    </source>
</evidence>
<feature type="domain" description="Thymidylate synthase/dCMP hydroxymethylase" evidence="8">
    <location>
        <begin position="20"/>
        <end position="332"/>
    </location>
</feature>
<feature type="binding site" description="in other chain" evidence="6">
    <location>
        <begin position="275"/>
        <end position="277"/>
    </location>
    <ligand>
        <name>dUMP</name>
        <dbReference type="ChEBI" id="CHEBI:246422"/>
        <note>ligand shared between dimeric partners</note>
    </ligand>
</feature>
<dbReference type="Pfam" id="PF00303">
    <property type="entry name" value="Thymidylat_synt"/>
    <property type="match status" value="1"/>
</dbReference>
<feature type="binding site" description="in other chain" evidence="6">
    <location>
        <position position="39"/>
    </location>
    <ligand>
        <name>dUMP</name>
        <dbReference type="ChEBI" id="CHEBI:246422"/>
        <note>ligand shared between dimeric partners</note>
    </ligand>
</feature>
<dbReference type="InterPro" id="IPR036926">
    <property type="entry name" value="Thymidate_synth/dCMP_Mease_sf"/>
</dbReference>
<dbReference type="GO" id="GO:0006231">
    <property type="term" value="P:dTMP biosynthetic process"/>
    <property type="evidence" value="ECO:0007669"/>
    <property type="project" value="UniProtKB-UniRule"/>
</dbReference>
<dbReference type="InterPro" id="IPR000398">
    <property type="entry name" value="Thymidylate_synthase"/>
</dbReference>
<feature type="binding site" description="in other chain" evidence="6">
    <location>
        <position position="245"/>
    </location>
    <ligand>
        <name>dUMP</name>
        <dbReference type="ChEBI" id="CHEBI:246422"/>
        <note>ligand shared between dimeric partners</note>
    </ligand>
</feature>
<proteinExistence type="inferred from homology"/>
<evidence type="ECO:0000256" key="7">
    <source>
        <dbReference type="PROSITE-ProRule" id="PRU10016"/>
    </source>
</evidence>
<dbReference type="AlphaFoldDB" id="A0AAJ0LF14"/>
<evidence type="ECO:0000313" key="10">
    <source>
        <dbReference type="Proteomes" id="UP000050828"/>
    </source>
</evidence>
<feature type="binding site" description="in other chain" evidence="6">
    <location>
        <begin position="234"/>
        <end position="237"/>
    </location>
    <ligand>
        <name>dUMP</name>
        <dbReference type="ChEBI" id="CHEBI:246422"/>
        <note>ligand shared between dimeric partners</note>
    </ligand>
</feature>
<comment type="function">
    <text evidence="6">Catalyzes the reductive methylation of 2'-deoxyuridine-5'-monophosphate (dUMP) to 2'-deoxythymidine-5'-monophosphate (dTMP) while utilizing 5,10-methylenetetrahydrofolate (mTHF) as the methyl donor and reductant in the reaction, yielding dihydrofolate (DHF) as a by-product. This enzymatic reaction provides an intracellular de novo source of dTMP, an essential precursor for DNA biosynthesis.</text>
</comment>
<evidence type="ECO:0000256" key="3">
    <source>
        <dbReference type="ARBA" id="ARBA00022603"/>
    </source>
</evidence>
<keyword evidence="2 6" id="KW-0963">Cytoplasm</keyword>
<dbReference type="SUPFAM" id="SSF55831">
    <property type="entry name" value="Thymidylate synthase/dCMP hydroxymethylase"/>
    <property type="match status" value="1"/>
</dbReference>
<protein>
    <recommendedName>
        <fullName evidence="1 6">Thymidylate synthase</fullName>
        <shortName evidence="6">TS</shortName>
        <shortName evidence="6">TSase</shortName>
        <ecNumber evidence="1 6">2.1.1.45</ecNumber>
    </recommendedName>
</protein>
<evidence type="ECO:0000256" key="6">
    <source>
        <dbReference type="HAMAP-Rule" id="MF_00008"/>
    </source>
</evidence>
<evidence type="ECO:0000256" key="2">
    <source>
        <dbReference type="ARBA" id="ARBA00022490"/>
    </source>
</evidence>
<feature type="active site" description="Nucleophile" evidence="6">
    <location>
        <position position="214"/>
    </location>
</feature>
<comment type="caution">
    <text evidence="9">The sequence shown here is derived from an EMBL/GenBank/DDBJ whole genome shotgun (WGS) entry which is preliminary data.</text>
</comment>
<feature type="binding site" evidence="6">
    <location>
        <position position="331"/>
    </location>
    <ligand>
        <name>(6R)-5,10-methylene-5,6,7,8-tetrahydrofolate</name>
        <dbReference type="ChEBI" id="CHEBI:15636"/>
    </ligand>
</feature>
<comment type="similarity">
    <text evidence="6">Belongs to the thymidylate synthase family. Bacterial-type ThyA subfamily.</text>
</comment>
<dbReference type="CDD" id="cd00351">
    <property type="entry name" value="TS_Pyrimidine_HMase"/>
    <property type="match status" value="1"/>
</dbReference>
<dbReference type="GO" id="GO:0032259">
    <property type="term" value="P:methylation"/>
    <property type="evidence" value="ECO:0007669"/>
    <property type="project" value="UniProtKB-KW"/>
</dbReference>
<comment type="subcellular location">
    <subcellularLocation>
        <location evidence="6">Cytoplasm</location>
    </subcellularLocation>
</comment>
<feature type="binding site" evidence="6">
    <location>
        <begin position="194"/>
        <end position="195"/>
    </location>
    <ligand>
        <name>dUMP</name>
        <dbReference type="ChEBI" id="CHEBI:246422"/>
        <note>ligand shared between dimeric partners</note>
    </ligand>
</feature>
<comment type="subunit">
    <text evidence="6">Homodimer.</text>
</comment>
<dbReference type="GO" id="GO:0005829">
    <property type="term" value="C:cytosol"/>
    <property type="evidence" value="ECO:0007669"/>
    <property type="project" value="TreeGrafter"/>
</dbReference>
<name>A0AAJ0LF14_LATCU</name>
<accession>A0AAJ0LF14</accession>
<evidence type="ECO:0000259" key="8">
    <source>
        <dbReference type="Pfam" id="PF00303"/>
    </source>
</evidence>
<feature type="binding site" evidence="6">
    <location>
        <position position="237"/>
    </location>
    <ligand>
        <name>(6R)-5,10-methylene-5,6,7,8-tetrahydrofolate</name>
        <dbReference type="ChEBI" id="CHEBI:15636"/>
    </ligand>
</feature>
<reference evidence="9 10" key="1">
    <citation type="journal article" date="2015" name="Genome Announc.">
        <title>Expanding the biotechnology potential of lactobacilli through comparative genomics of 213 strains and associated genera.</title>
        <authorList>
            <person name="Sun Z."/>
            <person name="Harris H.M."/>
            <person name="McCann A."/>
            <person name="Guo C."/>
            <person name="Argimon S."/>
            <person name="Zhang W."/>
            <person name="Yang X."/>
            <person name="Jeffery I.B."/>
            <person name="Cooney J.C."/>
            <person name="Kagawa T.F."/>
            <person name="Liu W."/>
            <person name="Song Y."/>
            <person name="Salvetti E."/>
            <person name="Wrobel A."/>
            <person name="Rasinkangas P."/>
            <person name="Parkhill J."/>
            <person name="Rea M.C."/>
            <person name="O'Sullivan O."/>
            <person name="Ritari J."/>
            <person name="Douillard F.P."/>
            <person name="Paul Ross R."/>
            <person name="Yang R."/>
            <person name="Briner A.E."/>
            <person name="Felis G.E."/>
            <person name="de Vos W.M."/>
            <person name="Barrangou R."/>
            <person name="Klaenhammer T.R."/>
            <person name="Caufield P.W."/>
            <person name="Cui Y."/>
            <person name="Zhang H."/>
            <person name="O'Toole P.W."/>
        </authorList>
    </citation>
    <scope>NUCLEOTIDE SEQUENCE [LARGE SCALE GENOMIC DNA]</scope>
    <source>
        <strain evidence="9 10">DSM 20019</strain>
    </source>
</reference>
<dbReference type="EC" id="2.1.1.45" evidence="1 6"/>
<keyword evidence="5 6" id="KW-0545">Nucleotide biosynthesis</keyword>
<keyword evidence="3 6" id="KW-0489">Methyltransferase</keyword>
<dbReference type="NCBIfam" id="NF002496">
    <property type="entry name" value="PRK01827.1-2"/>
    <property type="match status" value="1"/>
</dbReference>
<sequence length="332" mass="38376">MQKVSLKSTLKKGIHIMSEQTYLDLERTILETGHYKEDRTNTGTYSLFGYQMRFDLNEGFPLLTTKKVPFGLIKSELLWFLKGDSNIRYLLQHNNHIWDEWAFERYVQSADYTGPDMTDFGHRAQTDAAFNTVYRDQMQQFNERILDDEAFAKQYGELGDIYGKQWRAWQTRSGDTIDQIKNVIEQIKTNPDSRRLIVSAWNPEDVPSMVLPPCHTMFQFYVNDGRLSCQLYQRSGDVFLGVPFNIASYALLTHLIAHETGLEVGEFIHTLGDAHIYSNHIEQVKTQLQRPIHAAPKLWLNPDKTSIFDFDVADIKLENYEAEPAIKAPVAV</sequence>
<dbReference type="InterPro" id="IPR023451">
    <property type="entry name" value="Thymidate_synth/dCMP_Mease_dom"/>
</dbReference>
<dbReference type="GO" id="GO:0004799">
    <property type="term" value="F:thymidylate synthase activity"/>
    <property type="evidence" value="ECO:0007669"/>
    <property type="project" value="UniProtKB-UniRule"/>
</dbReference>
<comment type="catalytic activity">
    <reaction evidence="6">
        <text>dUMP + (6R)-5,10-methylene-5,6,7,8-tetrahydrofolate = 7,8-dihydrofolate + dTMP</text>
        <dbReference type="Rhea" id="RHEA:12104"/>
        <dbReference type="ChEBI" id="CHEBI:15636"/>
        <dbReference type="ChEBI" id="CHEBI:57451"/>
        <dbReference type="ChEBI" id="CHEBI:63528"/>
        <dbReference type="ChEBI" id="CHEBI:246422"/>
        <dbReference type="EC" id="2.1.1.45"/>
    </reaction>
</comment>
<dbReference type="NCBIfam" id="TIGR03284">
    <property type="entry name" value="thym_sym"/>
    <property type="match status" value="1"/>
</dbReference>
<evidence type="ECO:0000256" key="4">
    <source>
        <dbReference type="ARBA" id="ARBA00022679"/>
    </source>
</evidence>
<evidence type="ECO:0000256" key="5">
    <source>
        <dbReference type="ARBA" id="ARBA00022727"/>
    </source>
</evidence>
<comment type="pathway">
    <text evidence="6">Pyrimidine metabolism; dTTP biosynthesis.</text>
</comment>
<gene>
    <name evidence="6" type="primary">thyA</name>
    <name evidence="9" type="ORF">FC08_GL000604</name>
</gene>
<evidence type="ECO:0000256" key="1">
    <source>
        <dbReference type="ARBA" id="ARBA00011947"/>
    </source>
</evidence>
<dbReference type="PANTHER" id="PTHR11548:SF9">
    <property type="entry name" value="THYMIDYLATE SYNTHASE"/>
    <property type="match status" value="1"/>
</dbReference>
<dbReference type="InterPro" id="IPR020940">
    <property type="entry name" value="Thymidylate_synthase_AS"/>
</dbReference>
<dbReference type="PRINTS" id="PR00108">
    <property type="entry name" value="THYMDSNTHASE"/>
</dbReference>
<dbReference type="PANTHER" id="PTHR11548">
    <property type="entry name" value="THYMIDYLATE SYNTHASE 1"/>
    <property type="match status" value="1"/>
</dbReference>
<feature type="active site" evidence="7">
    <location>
        <position position="214"/>
    </location>
</feature>